<reference evidence="5 6" key="1">
    <citation type="journal article" date="2005" name="Genome Res.">
        <title>Comparative and functional genomic analyses of the pathogenicity of phytopathogen Xanthomonas campestris pv. campestris.</title>
        <authorList>
            <person name="Qian W."/>
            <person name="Jia Y."/>
            <person name="Ren S.X."/>
            <person name="He Y.Q."/>
            <person name="Feng J.X."/>
            <person name="Lu L.F."/>
            <person name="Sun Q."/>
            <person name="Ying G."/>
            <person name="Tang D.J."/>
            <person name="Tang H."/>
            <person name="Wu W."/>
            <person name="Hao P."/>
            <person name="Wang L."/>
            <person name="Jiang B.L."/>
            <person name="Zeng S."/>
            <person name="Gu W.Y."/>
            <person name="Lu G."/>
            <person name="Rong L."/>
            <person name="Tian Y."/>
            <person name="Yao Z."/>
            <person name="Fu G."/>
            <person name="Chen B."/>
            <person name="Fang R."/>
            <person name="Qiang B."/>
            <person name="Chen Z."/>
            <person name="Zhao G.P."/>
            <person name="Tang J.L."/>
            <person name="He C."/>
        </authorList>
    </citation>
    <scope>NUCLEOTIDE SEQUENCE [LARGE SCALE GENOMIC DNA]</scope>
    <source>
        <strain evidence="5 6">8004</strain>
    </source>
</reference>
<evidence type="ECO:0000256" key="1">
    <source>
        <dbReference type="PIRSR" id="PIRSR605511-1"/>
    </source>
</evidence>
<feature type="binding site" evidence="2">
    <location>
        <position position="194"/>
    </location>
    <ligand>
        <name>a divalent metal cation</name>
        <dbReference type="ChEBI" id="CHEBI:60240"/>
    </ligand>
</feature>
<dbReference type="InterPro" id="IPR011042">
    <property type="entry name" value="6-blade_b-propeller_TolB-like"/>
</dbReference>
<keyword evidence="2" id="KW-0479">Metal-binding</keyword>
<feature type="domain" description="SMP-30/Gluconolactonase/LRE-like region" evidence="4">
    <location>
        <begin position="94"/>
        <end position="296"/>
    </location>
</feature>
<dbReference type="Gene3D" id="2.120.10.30">
    <property type="entry name" value="TolB, C-terminal domain"/>
    <property type="match status" value="1"/>
</dbReference>
<proteinExistence type="predicted"/>
<protein>
    <submittedName>
        <fullName evidence="5">Gluconolactonase</fullName>
    </submittedName>
</protein>
<dbReference type="Pfam" id="PF08450">
    <property type="entry name" value="SGL"/>
    <property type="match status" value="1"/>
</dbReference>
<dbReference type="PANTHER" id="PTHR47572">
    <property type="entry name" value="LIPOPROTEIN-RELATED"/>
    <property type="match status" value="1"/>
</dbReference>
<feature type="binding site" evidence="2">
    <location>
        <position position="240"/>
    </location>
    <ligand>
        <name>a divalent metal cation</name>
        <dbReference type="ChEBI" id="CHEBI:60240"/>
    </ligand>
</feature>
<dbReference type="KEGG" id="xcb:XC_3416"/>
<dbReference type="Proteomes" id="UP000000420">
    <property type="component" value="Chromosome"/>
</dbReference>
<sequence length="317" mass="33836">MQRTFWHTAAHPLGACRMIAAACVRLLPFALVLSSSLAIAADAPFVARDLIGDGAFTSNAEGPAAGPDGAIYAVNLGKDGTIGHITLHADGSAKAEVFLTLPEGSRGNGIRFRDGAMFVADTLGRKILRVDLRTRAVSTFAALPASNGPNDLALAPDGSFYTSDPNWTDNSGRLWQVSRDGAVQLLEDGMTTPNGLDVSPDGKHLYVNESMARKVWVYDRVDGGLRNKRVLIEFPDFGLDGMRCDADGNLYIGRYDAGQIAVVSPQGKLLRTIALKGRKASNVAFGGTDGKQVFVTLQDRGAVETFRSDRPGRETGR</sequence>
<accession>A0A0H2XC60</accession>
<organism evidence="5 6">
    <name type="scientific">Xanthomonas campestris pv. campestris (strain 8004)</name>
    <dbReference type="NCBI Taxonomy" id="314565"/>
    <lineage>
        <taxon>Bacteria</taxon>
        <taxon>Pseudomonadati</taxon>
        <taxon>Pseudomonadota</taxon>
        <taxon>Gammaproteobacteria</taxon>
        <taxon>Lysobacterales</taxon>
        <taxon>Lysobacteraceae</taxon>
        <taxon>Xanthomonas</taxon>
    </lineage>
</organism>
<keyword evidence="3" id="KW-0732">Signal</keyword>
<evidence type="ECO:0000313" key="5">
    <source>
        <dbReference type="EMBL" id="AAY50460.1"/>
    </source>
</evidence>
<feature type="binding site" evidence="2">
    <location>
        <position position="164"/>
    </location>
    <ligand>
        <name>substrate</name>
    </ligand>
</feature>
<dbReference type="PANTHER" id="PTHR47572:SF5">
    <property type="entry name" value="BLR2277 PROTEIN"/>
    <property type="match status" value="1"/>
</dbReference>
<feature type="binding site" evidence="2">
    <location>
        <position position="150"/>
    </location>
    <ligand>
        <name>substrate</name>
    </ligand>
</feature>
<dbReference type="HOGENOM" id="CLU_036110_0_1_6"/>
<evidence type="ECO:0000256" key="3">
    <source>
        <dbReference type="SAM" id="SignalP"/>
    </source>
</evidence>
<dbReference type="PRINTS" id="PR01790">
    <property type="entry name" value="SMP30FAMILY"/>
</dbReference>
<dbReference type="SUPFAM" id="SSF63829">
    <property type="entry name" value="Calcium-dependent phosphotriesterase"/>
    <property type="match status" value="1"/>
</dbReference>
<feature type="active site" description="Proton donor/acceptor" evidence="1">
    <location>
        <position position="240"/>
    </location>
</feature>
<gene>
    <name evidence="5" type="ordered locus">XC_3416</name>
</gene>
<evidence type="ECO:0000256" key="2">
    <source>
        <dbReference type="PIRSR" id="PIRSR605511-2"/>
    </source>
</evidence>
<comment type="cofactor">
    <cofactor evidence="2">
        <name>Zn(2+)</name>
        <dbReference type="ChEBI" id="CHEBI:29105"/>
    </cofactor>
    <text evidence="2">Binds 1 divalent metal cation per subunit.</text>
</comment>
<evidence type="ECO:0000259" key="4">
    <source>
        <dbReference type="Pfam" id="PF08450"/>
    </source>
</evidence>
<dbReference type="InterPro" id="IPR005511">
    <property type="entry name" value="SMP-30"/>
</dbReference>
<keyword evidence="2" id="KW-0862">Zinc</keyword>
<feature type="signal peptide" evidence="3">
    <location>
        <begin position="1"/>
        <end position="40"/>
    </location>
</feature>
<dbReference type="InterPro" id="IPR013658">
    <property type="entry name" value="SGL"/>
</dbReference>
<dbReference type="GO" id="GO:0046872">
    <property type="term" value="F:metal ion binding"/>
    <property type="evidence" value="ECO:0007669"/>
    <property type="project" value="UniProtKB-KW"/>
</dbReference>
<feature type="chain" id="PRO_5002601517" evidence="3">
    <location>
        <begin position="41"/>
        <end position="317"/>
    </location>
</feature>
<name>A0A0H2XC60_XANC8</name>
<dbReference type="AlphaFoldDB" id="A0A0H2XC60"/>
<evidence type="ECO:0000313" key="6">
    <source>
        <dbReference type="Proteomes" id="UP000000420"/>
    </source>
</evidence>
<dbReference type="InterPro" id="IPR051262">
    <property type="entry name" value="SMP-30/CGR1_Lactonase"/>
</dbReference>
<dbReference type="EMBL" id="CP000050">
    <property type="protein sequence ID" value="AAY50460.1"/>
    <property type="molecule type" value="Genomic_DNA"/>
</dbReference>